<gene>
    <name evidence="1" type="ORF">EVAR_88675_1</name>
</gene>
<evidence type="ECO:0000313" key="1">
    <source>
        <dbReference type="EMBL" id="GBP71820.1"/>
    </source>
</evidence>
<accession>A0A4C1Y8K6</accession>
<comment type="caution">
    <text evidence="1">The sequence shown here is derived from an EMBL/GenBank/DDBJ whole genome shotgun (WGS) entry which is preliminary data.</text>
</comment>
<name>A0A4C1Y8K6_EUMVA</name>
<dbReference type="OrthoDB" id="411823at2759"/>
<keyword evidence="2" id="KW-1185">Reference proteome</keyword>
<organism evidence="1 2">
    <name type="scientific">Eumeta variegata</name>
    <name type="common">Bagworm moth</name>
    <name type="synonym">Eumeta japonica</name>
    <dbReference type="NCBI Taxonomy" id="151549"/>
    <lineage>
        <taxon>Eukaryota</taxon>
        <taxon>Metazoa</taxon>
        <taxon>Ecdysozoa</taxon>
        <taxon>Arthropoda</taxon>
        <taxon>Hexapoda</taxon>
        <taxon>Insecta</taxon>
        <taxon>Pterygota</taxon>
        <taxon>Neoptera</taxon>
        <taxon>Endopterygota</taxon>
        <taxon>Lepidoptera</taxon>
        <taxon>Glossata</taxon>
        <taxon>Ditrysia</taxon>
        <taxon>Tineoidea</taxon>
        <taxon>Psychidae</taxon>
        <taxon>Oiketicinae</taxon>
        <taxon>Eumeta</taxon>
    </lineage>
</organism>
<proteinExistence type="predicted"/>
<dbReference type="Proteomes" id="UP000299102">
    <property type="component" value="Unassembled WGS sequence"/>
</dbReference>
<protein>
    <submittedName>
        <fullName evidence="1">Uncharacterized protein</fullName>
    </submittedName>
</protein>
<evidence type="ECO:0000313" key="2">
    <source>
        <dbReference type="Proteomes" id="UP000299102"/>
    </source>
</evidence>
<reference evidence="1 2" key="1">
    <citation type="journal article" date="2019" name="Commun. Biol.">
        <title>The bagworm genome reveals a unique fibroin gene that provides high tensile strength.</title>
        <authorList>
            <person name="Kono N."/>
            <person name="Nakamura H."/>
            <person name="Ohtoshi R."/>
            <person name="Tomita M."/>
            <person name="Numata K."/>
            <person name="Arakawa K."/>
        </authorList>
    </citation>
    <scope>NUCLEOTIDE SEQUENCE [LARGE SCALE GENOMIC DNA]</scope>
</reference>
<dbReference type="EMBL" id="BGZK01001122">
    <property type="protein sequence ID" value="GBP71820.1"/>
    <property type="molecule type" value="Genomic_DNA"/>
</dbReference>
<dbReference type="AlphaFoldDB" id="A0A4C1Y8K6"/>
<sequence length="75" mass="8827">MTSQMAQTLTGHDVLHVLEDCDMFVRERSALEAEIDVQIVRRDFPEIMADEAKREKFLNFCSIVVKRCEKLNRNR</sequence>